<gene>
    <name evidence="1" type="ORF">PG999_004587</name>
</gene>
<evidence type="ECO:0000313" key="1">
    <source>
        <dbReference type="EMBL" id="KAK8120467.1"/>
    </source>
</evidence>
<protein>
    <submittedName>
        <fullName evidence="1">Hydroxylase</fullName>
    </submittedName>
</protein>
<proteinExistence type="predicted"/>
<keyword evidence="2" id="KW-1185">Reference proteome</keyword>
<organism evidence="1 2">
    <name type="scientific">Apiospora kogelbergensis</name>
    <dbReference type="NCBI Taxonomy" id="1337665"/>
    <lineage>
        <taxon>Eukaryota</taxon>
        <taxon>Fungi</taxon>
        <taxon>Dikarya</taxon>
        <taxon>Ascomycota</taxon>
        <taxon>Pezizomycotina</taxon>
        <taxon>Sordariomycetes</taxon>
        <taxon>Xylariomycetidae</taxon>
        <taxon>Amphisphaeriales</taxon>
        <taxon>Apiosporaceae</taxon>
        <taxon>Apiospora</taxon>
    </lineage>
</organism>
<dbReference type="InterPro" id="IPR036188">
    <property type="entry name" value="FAD/NAD-bd_sf"/>
</dbReference>
<dbReference type="Proteomes" id="UP001392437">
    <property type="component" value="Unassembled WGS sequence"/>
</dbReference>
<accession>A0AAW0QZS9</accession>
<comment type="caution">
    <text evidence="1">The sequence shown here is derived from an EMBL/GenBank/DDBJ whole genome shotgun (WGS) entry which is preliminary data.</text>
</comment>
<name>A0AAW0QZS9_9PEZI</name>
<sequence>MMEKVAPLLLGQQGKQSKLTDGDVRVRRDYGVEFAPGKVAKGSGIWLQGCNEKTHGPSGLPMVR</sequence>
<evidence type="ECO:0000313" key="2">
    <source>
        <dbReference type="Proteomes" id="UP001392437"/>
    </source>
</evidence>
<reference evidence="1 2" key="1">
    <citation type="submission" date="2023-01" db="EMBL/GenBank/DDBJ databases">
        <title>Analysis of 21 Apiospora genomes using comparative genomics revels a genus with tremendous synthesis potential of carbohydrate active enzymes and secondary metabolites.</title>
        <authorList>
            <person name="Sorensen T."/>
        </authorList>
    </citation>
    <scope>NUCLEOTIDE SEQUENCE [LARGE SCALE GENOMIC DNA]</scope>
    <source>
        <strain evidence="1 2">CBS 117206</strain>
    </source>
</reference>
<dbReference type="EMBL" id="JAQQWP010000004">
    <property type="protein sequence ID" value="KAK8120467.1"/>
    <property type="molecule type" value="Genomic_DNA"/>
</dbReference>
<dbReference type="AlphaFoldDB" id="A0AAW0QZS9"/>
<dbReference type="Gene3D" id="3.50.50.60">
    <property type="entry name" value="FAD/NAD(P)-binding domain"/>
    <property type="match status" value="1"/>
</dbReference>